<proteinExistence type="predicted"/>
<protein>
    <submittedName>
        <fullName evidence="1">Uncharacterized protein</fullName>
    </submittedName>
</protein>
<evidence type="ECO:0000313" key="1">
    <source>
        <dbReference type="EMBL" id="SVC62326.1"/>
    </source>
</evidence>
<accession>A0A382NMM6</accession>
<reference evidence="1" key="1">
    <citation type="submission" date="2018-05" db="EMBL/GenBank/DDBJ databases">
        <authorList>
            <person name="Lanie J.A."/>
            <person name="Ng W.-L."/>
            <person name="Kazmierczak K.M."/>
            <person name="Andrzejewski T.M."/>
            <person name="Davidsen T.M."/>
            <person name="Wayne K.J."/>
            <person name="Tettelin H."/>
            <person name="Glass J.I."/>
            <person name="Rusch D."/>
            <person name="Podicherti R."/>
            <person name="Tsui H.-C.T."/>
            <person name="Winkler M.E."/>
        </authorList>
    </citation>
    <scope>NUCLEOTIDE SEQUENCE</scope>
</reference>
<gene>
    <name evidence="1" type="ORF">METZ01_LOCUS315180</name>
</gene>
<dbReference type="AlphaFoldDB" id="A0A382NMM6"/>
<dbReference type="EMBL" id="UINC01101484">
    <property type="protein sequence ID" value="SVC62326.1"/>
    <property type="molecule type" value="Genomic_DNA"/>
</dbReference>
<sequence>DSQLLDRVHAGVLDQAQKGDGYPVSLAEAHERAVVRGADREAFYRYLEEMFVRHDVRARVSLKGLRKRAAAI</sequence>
<organism evidence="1">
    <name type="scientific">marine metagenome</name>
    <dbReference type="NCBI Taxonomy" id="408172"/>
    <lineage>
        <taxon>unclassified sequences</taxon>
        <taxon>metagenomes</taxon>
        <taxon>ecological metagenomes</taxon>
    </lineage>
</organism>
<feature type="non-terminal residue" evidence="1">
    <location>
        <position position="1"/>
    </location>
</feature>
<name>A0A382NMM6_9ZZZZ</name>